<evidence type="ECO:0000256" key="1">
    <source>
        <dbReference type="SAM" id="Phobius"/>
    </source>
</evidence>
<sequence length="671" mass="73118">MRQRRVPLATAAGLVVGGLAYFLALFDYRLDPTRTAVRLGYASNFFDIQAQSFLEGRIDVPAGSLGIEGFIVDGKTYMYFPPFPALLRVPIMLVTRAFDGQLTLASMALAWLVFATMTSLLLWQVRRCISWDLPVSRLEAAAAAVFIAAATGGSVVTFDASLPWVYHEVYLWAVGLVIGTIYWLIRTILEPTRTNAIWLGGFALASALTRTTGGWAVCLVIVGVAGWFLTGRAGAERRARWRLLLVAGGTPLLTAIVYNAVKFNHPFLFPLQNQVWTQVNAHRREALGANGGSITGPQFLLTSLVNYFRPDGIRFVGYFPWITLPAEPARAYGGAFLDQYYRTGSITAFMPLLFLLSVAAVPVLLRRTSRVERQALRPAVLAGVLVSGGVMAYGYVAYRYTSEFVPALVVAGSVGLWASCAVVERWRRPARDLVLGLGAALALFGVAANLLTAHAMAATTWRGDQLREFVALQERTSGGKGSAFSRTVKQSATLPADGETDELHVVGNCDALYLNTGDAYEPWVLVERRPDVIEVRVTGRLRAGKTLLLTAHGSTKRSAWLETTNNHFARVLITSSTGTYAGPWFGVYAKSTFRIGVSVRSDLGFAEVTSTPGGFVGYLPFIEWDKDWNARPGRIDVAFSRTTAVPRQGITLTRAAGVPPTLCQRLLADAR</sequence>
<feature type="transmembrane region" description="Helical" evidence="1">
    <location>
        <begin position="404"/>
        <end position="423"/>
    </location>
</feature>
<feature type="transmembrane region" description="Helical" evidence="1">
    <location>
        <begin position="102"/>
        <end position="123"/>
    </location>
</feature>
<dbReference type="PATRIC" id="fig|1386089.3.peg.754"/>
<name>W9GA83_9MICO</name>
<evidence type="ECO:0000313" key="3">
    <source>
        <dbReference type="Proteomes" id="UP000019489"/>
    </source>
</evidence>
<keyword evidence="1" id="KW-0472">Membrane</keyword>
<feature type="transmembrane region" description="Helical" evidence="1">
    <location>
        <begin position="6"/>
        <end position="26"/>
    </location>
</feature>
<dbReference type="eggNOG" id="ENOG5033DQ6">
    <property type="taxonomic scope" value="Bacteria"/>
</dbReference>
<accession>W9GA83</accession>
<organism evidence="2 3">
    <name type="scientific">Intrasporangium oryzae NRRL B-24470</name>
    <dbReference type="NCBI Taxonomy" id="1386089"/>
    <lineage>
        <taxon>Bacteria</taxon>
        <taxon>Bacillati</taxon>
        <taxon>Actinomycetota</taxon>
        <taxon>Actinomycetes</taxon>
        <taxon>Micrococcales</taxon>
        <taxon>Intrasporangiaceae</taxon>
        <taxon>Intrasporangium</taxon>
    </lineage>
</organism>
<keyword evidence="1" id="KW-1133">Transmembrane helix</keyword>
<dbReference type="STRING" id="1386089.N865_00645"/>
<evidence type="ECO:0008006" key="4">
    <source>
        <dbReference type="Google" id="ProtNLM"/>
    </source>
</evidence>
<keyword evidence="3" id="KW-1185">Reference proteome</keyword>
<feature type="transmembrane region" description="Helical" evidence="1">
    <location>
        <begin position="346"/>
        <end position="365"/>
    </location>
</feature>
<protein>
    <recommendedName>
        <fullName evidence="4">Glycosyltransferase RgtA/B/C/D-like domain-containing protein</fullName>
    </recommendedName>
</protein>
<feature type="transmembrane region" description="Helical" evidence="1">
    <location>
        <begin position="143"/>
        <end position="162"/>
    </location>
</feature>
<reference evidence="2 3" key="1">
    <citation type="submission" date="2013-08" db="EMBL/GenBank/DDBJ databases">
        <title>Intrasporangium oryzae NRRL B-24470.</title>
        <authorList>
            <person name="Liu H."/>
            <person name="Wang G."/>
        </authorList>
    </citation>
    <scope>NUCLEOTIDE SEQUENCE [LARGE SCALE GENOMIC DNA]</scope>
    <source>
        <strain evidence="2 3">NRRL B-24470</strain>
    </source>
</reference>
<proteinExistence type="predicted"/>
<gene>
    <name evidence="2" type="ORF">N865_00645</name>
</gene>
<feature type="transmembrane region" description="Helical" evidence="1">
    <location>
        <begin position="241"/>
        <end position="261"/>
    </location>
</feature>
<comment type="caution">
    <text evidence="2">The sequence shown here is derived from an EMBL/GenBank/DDBJ whole genome shotgun (WGS) entry which is preliminary data.</text>
</comment>
<feature type="transmembrane region" description="Helical" evidence="1">
    <location>
        <begin position="377"/>
        <end position="398"/>
    </location>
</feature>
<feature type="transmembrane region" description="Helical" evidence="1">
    <location>
        <begin position="435"/>
        <end position="457"/>
    </location>
</feature>
<dbReference type="EMBL" id="AWSA01000006">
    <property type="protein sequence ID" value="EWT02980.1"/>
    <property type="molecule type" value="Genomic_DNA"/>
</dbReference>
<keyword evidence="1" id="KW-0812">Transmembrane</keyword>
<feature type="transmembrane region" description="Helical" evidence="1">
    <location>
        <begin position="197"/>
        <end position="229"/>
    </location>
</feature>
<feature type="transmembrane region" description="Helical" evidence="1">
    <location>
        <begin position="169"/>
        <end position="185"/>
    </location>
</feature>
<evidence type="ECO:0000313" key="2">
    <source>
        <dbReference type="EMBL" id="EWT02980.1"/>
    </source>
</evidence>
<dbReference type="Proteomes" id="UP000019489">
    <property type="component" value="Unassembled WGS sequence"/>
</dbReference>
<dbReference type="AlphaFoldDB" id="W9GA83"/>